<protein>
    <submittedName>
        <fullName evidence="2">Pyridoxamine 5'-phosphate oxidase family protein</fullName>
    </submittedName>
</protein>
<evidence type="ECO:0000313" key="2">
    <source>
        <dbReference type="EMBL" id="MDA0136306.1"/>
    </source>
</evidence>
<accession>A0ABT4RCT1</accession>
<dbReference type="InterPro" id="IPR011576">
    <property type="entry name" value="Pyridox_Oxase_N"/>
</dbReference>
<dbReference type="EMBL" id="JAPCID010000003">
    <property type="protein sequence ID" value="MDA0136306.1"/>
    <property type="molecule type" value="Genomic_DNA"/>
</dbReference>
<organism evidence="2 3">
    <name type="scientific">Solirubrobacter deserti</name>
    <dbReference type="NCBI Taxonomy" id="2282478"/>
    <lineage>
        <taxon>Bacteria</taxon>
        <taxon>Bacillati</taxon>
        <taxon>Actinomycetota</taxon>
        <taxon>Thermoleophilia</taxon>
        <taxon>Solirubrobacterales</taxon>
        <taxon>Solirubrobacteraceae</taxon>
        <taxon>Solirubrobacter</taxon>
    </lineage>
</organism>
<dbReference type="Proteomes" id="UP001147700">
    <property type="component" value="Unassembled WGS sequence"/>
</dbReference>
<proteinExistence type="predicted"/>
<evidence type="ECO:0000259" key="1">
    <source>
        <dbReference type="Pfam" id="PF01243"/>
    </source>
</evidence>
<name>A0ABT4RCT1_9ACTN</name>
<comment type="caution">
    <text evidence="2">The sequence shown here is derived from an EMBL/GenBank/DDBJ whole genome shotgun (WGS) entry which is preliminary data.</text>
</comment>
<dbReference type="RefSeq" id="WP_202955540.1">
    <property type="nucleotide sequence ID" value="NZ_JAPCID010000003.1"/>
</dbReference>
<sequence>MHQLSDLPAWASALLDEQPVAHLGLLDESGHPRVQPITFARLENTLVSAIDDAKPKRTRAPARLARLQRDPRATLTVDRYDDDWTRLAWVQILATATITPVREAALHALQDRYPVYRTQPPPGPLIVFTPIRILAWRASG</sequence>
<dbReference type="SUPFAM" id="SSF50475">
    <property type="entry name" value="FMN-binding split barrel"/>
    <property type="match status" value="1"/>
</dbReference>
<keyword evidence="3" id="KW-1185">Reference proteome</keyword>
<dbReference type="Gene3D" id="2.30.110.10">
    <property type="entry name" value="Electron Transport, Fmn-binding Protein, Chain A"/>
    <property type="match status" value="1"/>
</dbReference>
<dbReference type="InterPro" id="IPR012349">
    <property type="entry name" value="Split_barrel_FMN-bd"/>
</dbReference>
<reference evidence="2" key="1">
    <citation type="submission" date="2022-10" db="EMBL/GenBank/DDBJ databases">
        <title>The WGS of Solirubrobacter sp. CPCC 204708.</title>
        <authorList>
            <person name="Jiang Z."/>
        </authorList>
    </citation>
    <scope>NUCLEOTIDE SEQUENCE</scope>
    <source>
        <strain evidence="2">CPCC 204708</strain>
    </source>
</reference>
<evidence type="ECO:0000313" key="3">
    <source>
        <dbReference type="Proteomes" id="UP001147700"/>
    </source>
</evidence>
<feature type="domain" description="Pyridoxamine 5'-phosphate oxidase N-terminal" evidence="1">
    <location>
        <begin position="12"/>
        <end position="136"/>
    </location>
</feature>
<gene>
    <name evidence="2" type="ORF">OJ962_02270</name>
</gene>
<dbReference type="Pfam" id="PF01243">
    <property type="entry name" value="PNPOx_N"/>
    <property type="match status" value="1"/>
</dbReference>